<name>A0A542XFY3_9MICO</name>
<dbReference type="EMBL" id="VFOK01000001">
    <property type="protein sequence ID" value="TQL34738.1"/>
    <property type="molecule type" value="Genomic_DNA"/>
</dbReference>
<organism evidence="1 2">
    <name type="scientific">Barrientosiimonas humi</name>
    <dbReference type="NCBI Taxonomy" id="999931"/>
    <lineage>
        <taxon>Bacteria</taxon>
        <taxon>Bacillati</taxon>
        <taxon>Actinomycetota</taxon>
        <taxon>Actinomycetes</taxon>
        <taxon>Micrococcales</taxon>
        <taxon>Dermacoccaceae</taxon>
        <taxon>Barrientosiimonas</taxon>
    </lineage>
</organism>
<comment type="caution">
    <text evidence="1">The sequence shown here is derived from an EMBL/GenBank/DDBJ whole genome shotgun (WGS) entry which is preliminary data.</text>
</comment>
<protein>
    <submittedName>
        <fullName evidence="1">Uncharacterized protein</fullName>
    </submittedName>
</protein>
<dbReference type="Proteomes" id="UP000318336">
    <property type="component" value="Unassembled WGS sequence"/>
</dbReference>
<sequence>MVWQLGHRGRSRLFAATDLTRFEDATVDSRVRTAWLLRSSRLASEFGNEPDRAWLATLRDPAVRSTPTLTRVEDGSGKIGIGTIHRYEQQLGVTAGALRGVIDSMTRALDWRRLRVVEPERDRAQRARQLNVLDAQIMAGLATGRTWTDAADLLTGDGGLSILDRTREEWLQTLCSELLRSTRLEQAARLEALCRLAADPSHADAVERTVRDVAGQPGCPRKHNLLDVLGDSVAPGIVTRLVDDLETTSGSDHFGAYLALNCQLAYGETDPLVRTRLQRLLDATVRDSDGSRAAFARSLRRRLDSPTPAGPASPAAVRDTRTYVRAAYRESGMTDPVLQRLVLEALGHDHAERRHHAVVLLGASPYRDVIARVALDALRSGSLSPLARSRTAYIARETAGHEATDALLRMLRDGNREQRVLAASTLLSWKRPPDGLSPATLAERTGSHDLGIDAAGLWGHADLGTFGADDPRVRWWVHAGPMVDDRAREAEVDG</sequence>
<reference evidence="1 2" key="1">
    <citation type="submission" date="2019-06" db="EMBL/GenBank/DDBJ databases">
        <title>Sequencing the genomes of 1000 actinobacteria strains.</title>
        <authorList>
            <person name="Klenk H.-P."/>
        </authorList>
    </citation>
    <scope>NUCLEOTIDE SEQUENCE [LARGE SCALE GENOMIC DNA]</scope>
    <source>
        <strain evidence="1 2">DSM 24617</strain>
    </source>
</reference>
<dbReference type="RefSeq" id="WP_142007099.1">
    <property type="nucleotide sequence ID" value="NZ_CAJTBP010000001.1"/>
</dbReference>
<dbReference type="OrthoDB" id="5142649at2"/>
<proteinExistence type="predicted"/>
<evidence type="ECO:0000313" key="2">
    <source>
        <dbReference type="Proteomes" id="UP000318336"/>
    </source>
</evidence>
<evidence type="ECO:0000313" key="1">
    <source>
        <dbReference type="EMBL" id="TQL34738.1"/>
    </source>
</evidence>
<dbReference type="AlphaFoldDB" id="A0A542XFY3"/>
<dbReference type="SUPFAM" id="SSF48371">
    <property type="entry name" value="ARM repeat"/>
    <property type="match status" value="1"/>
</dbReference>
<dbReference type="InterPro" id="IPR016024">
    <property type="entry name" value="ARM-type_fold"/>
</dbReference>
<accession>A0A542XFY3</accession>
<gene>
    <name evidence="1" type="ORF">FB554_2917</name>
</gene>
<keyword evidence="2" id="KW-1185">Reference proteome</keyword>